<gene>
    <name evidence="3" type="ORF">LMI_1620</name>
    <name evidence="4" type="ORF">SAMN02982997_01035</name>
</gene>
<proteinExistence type="inferred from homology"/>
<dbReference type="PATRIC" id="fig|451.8.peg.2015"/>
<dbReference type="GO" id="GO:0005737">
    <property type="term" value="C:cytoplasm"/>
    <property type="evidence" value="ECO:0007669"/>
    <property type="project" value="TreeGrafter"/>
</dbReference>
<evidence type="ECO:0000313" key="4">
    <source>
        <dbReference type="EMBL" id="SCY17222.1"/>
    </source>
</evidence>
<dbReference type="Pfam" id="PF02567">
    <property type="entry name" value="PhzC-PhzF"/>
    <property type="match status" value="1"/>
</dbReference>
<dbReference type="OrthoDB" id="9788221at2"/>
<dbReference type="Proteomes" id="UP000032414">
    <property type="component" value="Chromosome I"/>
</dbReference>
<keyword evidence="2" id="KW-0413">Isomerase</keyword>
<dbReference type="PIRSF" id="PIRSF016184">
    <property type="entry name" value="PhzC_PhzF"/>
    <property type="match status" value="1"/>
</dbReference>
<evidence type="ECO:0000256" key="2">
    <source>
        <dbReference type="ARBA" id="ARBA00023235"/>
    </source>
</evidence>
<reference evidence="5" key="2">
    <citation type="submission" date="2014-09" db="EMBL/GenBank/DDBJ databases">
        <authorList>
            <person name="Gomez-Valero L."/>
        </authorList>
    </citation>
    <scope>NUCLEOTIDE SEQUENCE [LARGE SCALE GENOMIC DNA]</scope>
    <source>
        <strain evidence="5">ATCC33218</strain>
    </source>
</reference>
<accession>A0A098GEM2</accession>
<organism evidence="3 5">
    <name type="scientific">Legionella micdadei</name>
    <name type="common">Tatlockia micdadei</name>
    <dbReference type="NCBI Taxonomy" id="451"/>
    <lineage>
        <taxon>Bacteria</taxon>
        <taxon>Pseudomonadati</taxon>
        <taxon>Pseudomonadota</taxon>
        <taxon>Gammaproteobacteria</taxon>
        <taxon>Legionellales</taxon>
        <taxon>Legionellaceae</taxon>
        <taxon>Legionella</taxon>
    </lineage>
</organism>
<dbReference type="AlphaFoldDB" id="A0A098GEM2"/>
<dbReference type="STRING" id="451.B6N58_07500"/>
<reference evidence="4 6" key="3">
    <citation type="submission" date="2016-10" db="EMBL/GenBank/DDBJ databases">
        <authorList>
            <person name="Varghese N."/>
            <person name="Submissions S."/>
        </authorList>
    </citation>
    <scope>NUCLEOTIDE SEQUENCE [LARGE SCALE GENOMIC DNA]</scope>
    <source>
        <strain evidence="4 6">ATCC 33218</strain>
    </source>
</reference>
<reference evidence="3" key="1">
    <citation type="submission" date="2014-09" db="EMBL/GenBank/DDBJ databases">
        <authorList>
            <person name="GOMEZ-VALERO Laura"/>
        </authorList>
    </citation>
    <scope>NUCLEOTIDE SEQUENCE</scope>
    <source>
        <strain evidence="3">ATCC33218</strain>
    </source>
</reference>
<dbReference type="HOGENOM" id="CLU_048756_2_2_6"/>
<comment type="similarity">
    <text evidence="1">Belongs to the PhzF family.</text>
</comment>
<dbReference type="EMBL" id="LN614830">
    <property type="protein sequence ID" value="CEG60919.1"/>
    <property type="molecule type" value="Genomic_DNA"/>
</dbReference>
<dbReference type="InterPro" id="IPR003719">
    <property type="entry name" value="Phenazine_PhzF-like"/>
</dbReference>
<dbReference type="RefSeq" id="WP_045099252.1">
    <property type="nucleotide sequence ID" value="NZ_CP020614.1"/>
</dbReference>
<sequence>MNSILKVNAFIGPNQLGNPAAVIVSEQSMDTQTCQIIAAKNQLPVTAFIWKQDDTFFIRWFTPLSELSLCGHGTLAAAYVIFQKSLTTRSEITFNSPHCGELKAKLKENIIFLNFPAKPITRIKCPDNLVEGLAGIKPRSVYETKDRLVVILAKSQEVKEITPQVEILKTLSYPGIVVTARGEQVDFVSRTFYPQKPNWEDAVTGASHCALVPYWAALLEKDSLHAHQLSQRGGELFCVNQPNRVLIGGRASWAKIT</sequence>
<dbReference type="Proteomes" id="UP000182998">
    <property type="component" value="Unassembled WGS sequence"/>
</dbReference>
<dbReference type="PANTHER" id="PTHR13774:SF17">
    <property type="entry name" value="PHENAZINE BIOSYNTHESIS-LIKE DOMAIN-CONTAINING PROTEIN"/>
    <property type="match status" value="1"/>
</dbReference>
<evidence type="ECO:0000313" key="6">
    <source>
        <dbReference type="Proteomes" id="UP000182998"/>
    </source>
</evidence>
<dbReference type="Gene3D" id="3.10.310.10">
    <property type="entry name" value="Diaminopimelate Epimerase, Chain A, domain 1"/>
    <property type="match status" value="2"/>
</dbReference>
<evidence type="ECO:0000256" key="1">
    <source>
        <dbReference type="ARBA" id="ARBA00008270"/>
    </source>
</evidence>
<keyword evidence="6" id="KW-1185">Reference proteome</keyword>
<evidence type="ECO:0000313" key="3">
    <source>
        <dbReference type="EMBL" id="CEG60919.1"/>
    </source>
</evidence>
<dbReference type="KEGG" id="tmc:LMI_1620"/>
<dbReference type="PANTHER" id="PTHR13774">
    <property type="entry name" value="PHENAZINE BIOSYNTHESIS PROTEIN"/>
    <property type="match status" value="1"/>
</dbReference>
<dbReference type="NCBIfam" id="TIGR00654">
    <property type="entry name" value="PhzF_family"/>
    <property type="match status" value="1"/>
</dbReference>
<dbReference type="SUPFAM" id="SSF54506">
    <property type="entry name" value="Diaminopimelate epimerase-like"/>
    <property type="match status" value="1"/>
</dbReference>
<dbReference type="GO" id="GO:0016853">
    <property type="term" value="F:isomerase activity"/>
    <property type="evidence" value="ECO:0007669"/>
    <property type="project" value="UniProtKB-KW"/>
</dbReference>
<name>A0A098GEM2_LEGMI</name>
<dbReference type="EMBL" id="FMVN01000004">
    <property type="protein sequence ID" value="SCY17222.1"/>
    <property type="molecule type" value="Genomic_DNA"/>
</dbReference>
<evidence type="ECO:0000313" key="5">
    <source>
        <dbReference type="Proteomes" id="UP000032414"/>
    </source>
</evidence>
<protein>
    <submittedName>
        <fullName evidence="3">Phenazine biosynthesis protein PhzF family</fullName>
    </submittedName>
</protein>